<dbReference type="SMART" id="SM00213">
    <property type="entry name" value="UBQ"/>
    <property type="match status" value="2"/>
</dbReference>
<evidence type="ECO:0000313" key="11">
    <source>
        <dbReference type="Proteomes" id="UP000489600"/>
    </source>
</evidence>
<keyword evidence="4" id="KW-0677">Repeat</keyword>
<evidence type="ECO:0000256" key="1">
    <source>
        <dbReference type="ARBA" id="ARBA00008941"/>
    </source>
</evidence>
<organism evidence="10 11">
    <name type="scientific">Arabis nemorensis</name>
    <dbReference type="NCBI Taxonomy" id="586526"/>
    <lineage>
        <taxon>Eukaryota</taxon>
        <taxon>Viridiplantae</taxon>
        <taxon>Streptophyta</taxon>
        <taxon>Embryophyta</taxon>
        <taxon>Tracheophyta</taxon>
        <taxon>Spermatophyta</taxon>
        <taxon>Magnoliopsida</taxon>
        <taxon>eudicotyledons</taxon>
        <taxon>Gunneridae</taxon>
        <taxon>Pentapetalae</taxon>
        <taxon>rosids</taxon>
        <taxon>malvids</taxon>
        <taxon>Brassicales</taxon>
        <taxon>Brassicaceae</taxon>
        <taxon>Arabideae</taxon>
        <taxon>Arabis</taxon>
    </lineage>
</organism>
<dbReference type="FunFam" id="3.10.20.90:FF:000307">
    <property type="entry name" value="Phosphatidylinositol 4-kinase gamma 4"/>
    <property type="match status" value="1"/>
</dbReference>
<proteinExistence type="inferred from homology"/>
<protein>
    <recommendedName>
        <fullName evidence="2">1-phosphatidylinositol 4-kinase</fullName>
        <ecNumber evidence="2">2.7.1.67</ecNumber>
    </recommendedName>
</protein>
<evidence type="ECO:0000256" key="7">
    <source>
        <dbReference type="ARBA" id="ARBA00022840"/>
    </source>
</evidence>
<dbReference type="EMBL" id="CABITT030000002">
    <property type="protein sequence ID" value="VVA93490.1"/>
    <property type="molecule type" value="Genomic_DNA"/>
</dbReference>
<dbReference type="InterPro" id="IPR011009">
    <property type="entry name" value="Kinase-like_dom_sf"/>
</dbReference>
<feature type="domain" description="Ubiquitin-like" evidence="8">
    <location>
        <begin position="100"/>
        <end position="187"/>
    </location>
</feature>
<dbReference type="SUPFAM" id="SSF56112">
    <property type="entry name" value="Protein kinase-like (PK-like)"/>
    <property type="match status" value="1"/>
</dbReference>
<keyword evidence="7" id="KW-0067">ATP-binding</keyword>
<dbReference type="CDD" id="cd01802">
    <property type="entry name" value="Ubl_ZFAND4"/>
    <property type="match status" value="1"/>
</dbReference>
<dbReference type="CDD" id="cd17039">
    <property type="entry name" value="Ubl_ubiquitin_like"/>
    <property type="match status" value="1"/>
</dbReference>
<evidence type="ECO:0000313" key="10">
    <source>
        <dbReference type="EMBL" id="VVA93490.1"/>
    </source>
</evidence>
<comment type="caution">
    <text evidence="10">The sequence shown here is derived from an EMBL/GenBank/DDBJ whole genome shotgun (WGS) entry which is preliminary data.</text>
</comment>
<sequence length="554" mass="61190">MSVADVALSPIHRGSGFSFGHEQQSKHYYSVKSVLVFLCVSGSTMPMLILESDSIAEVKLRIQTCNGFRVRRQKLVFSGRELARNASRVKDYGVTGGSVLHLVLKLYDPLLVTVITTCGKAFEFHVDRRRNVGYLKRKISKEGKGFPDVDDQEILFRGEKLDDNRIIDGICKDGNSVIHLLVKKSVPALVEDTVKREDFAADSGKDFVLEPVVLNPAVKLPKVLEDMIDRTVDGLNKGNPPVRSAEGTGGTYLMQDSSGLNYVSVFKPMDEEPMAVNNPQKLPLSSDGQGLKRGTRVGEGATREVAAYLLDHPKSGPRSLSKEVMGFAGVPPTAMVRRFHKVYNYTEGVNSCTTKDAKVGSLQMFMKNNGSCEDIGPGAFPVEEVHKISVFDIRMANADRHAGNILTGKGEDGKTVLIPIDHGYCLPENFEDCTFEWLYWPQAKVPFSSDTLDYISSLDSEKDIALLRLHGWDVTEAVSRTLRISTMLLKKGVERNLTPYQIGSIMCRETVNKDSAIEEIVREAHNSVLPASSVATFLEAISVAMDRRLDELAK</sequence>
<dbReference type="InterPro" id="IPR000403">
    <property type="entry name" value="PI3/4_kinase_cat_dom"/>
</dbReference>
<dbReference type="InterPro" id="IPR044571">
    <property type="entry name" value="P4KG1-8"/>
</dbReference>
<dbReference type="EC" id="2.7.1.67" evidence="2"/>
<evidence type="ECO:0000256" key="2">
    <source>
        <dbReference type="ARBA" id="ARBA00012169"/>
    </source>
</evidence>
<gene>
    <name evidence="10" type="ORF">ANE_LOCUS3935</name>
</gene>
<evidence type="ECO:0000256" key="5">
    <source>
        <dbReference type="ARBA" id="ARBA00022741"/>
    </source>
</evidence>
<evidence type="ECO:0000259" key="8">
    <source>
        <dbReference type="PROSITE" id="PS50053"/>
    </source>
</evidence>
<dbReference type="InterPro" id="IPR000626">
    <property type="entry name" value="Ubiquitin-like_dom"/>
</dbReference>
<dbReference type="OrthoDB" id="5839at2759"/>
<dbReference type="PROSITE" id="PS50053">
    <property type="entry name" value="UBIQUITIN_2"/>
    <property type="match status" value="2"/>
</dbReference>
<dbReference type="GO" id="GO:0005524">
    <property type="term" value="F:ATP binding"/>
    <property type="evidence" value="ECO:0007669"/>
    <property type="project" value="UniProtKB-KW"/>
</dbReference>
<keyword evidence="5" id="KW-0547">Nucleotide-binding</keyword>
<name>A0A565AWL9_9BRAS</name>
<dbReference type="InterPro" id="IPR029071">
    <property type="entry name" value="Ubiquitin-like_domsf"/>
</dbReference>
<accession>A0A565AWL9</accession>
<evidence type="ECO:0000256" key="6">
    <source>
        <dbReference type="ARBA" id="ARBA00022777"/>
    </source>
</evidence>
<evidence type="ECO:0000259" key="9">
    <source>
        <dbReference type="PROSITE" id="PS50290"/>
    </source>
</evidence>
<dbReference type="AlphaFoldDB" id="A0A565AWL9"/>
<evidence type="ECO:0000256" key="4">
    <source>
        <dbReference type="ARBA" id="ARBA00022737"/>
    </source>
</evidence>
<dbReference type="Proteomes" id="UP000489600">
    <property type="component" value="Unassembled WGS sequence"/>
</dbReference>
<keyword evidence="11" id="KW-1185">Reference proteome</keyword>
<dbReference type="SUPFAM" id="SSF54236">
    <property type="entry name" value="Ubiquitin-like"/>
    <property type="match status" value="2"/>
</dbReference>
<dbReference type="Gene3D" id="3.10.20.90">
    <property type="entry name" value="Phosphatidylinositol 3-kinase Catalytic Subunit, Chain A, domain 1"/>
    <property type="match status" value="2"/>
</dbReference>
<evidence type="ECO:0000256" key="3">
    <source>
        <dbReference type="ARBA" id="ARBA00022679"/>
    </source>
</evidence>
<dbReference type="PANTHER" id="PTHR45800:SF5">
    <property type="entry name" value="PHOSPHATIDYLINOSITOL 4-KINASE GAMMA 2"/>
    <property type="match status" value="1"/>
</dbReference>
<dbReference type="Pfam" id="PF00240">
    <property type="entry name" value="ubiquitin"/>
    <property type="match status" value="2"/>
</dbReference>
<comment type="similarity">
    <text evidence="1">Belongs to the PI3/PI4-kinase family. Type II PI4K subfamily.</text>
</comment>
<dbReference type="Pfam" id="PF00454">
    <property type="entry name" value="PI3_PI4_kinase"/>
    <property type="match status" value="1"/>
</dbReference>
<keyword evidence="6" id="KW-0418">Kinase</keyword>
<dbReference type="PANTHER" id="PTHR45800">
    <property type="entry name" value="PHOSPHATIDYLINOSITOL 4-KINASE GAMMA"/>
    <property type="match status" value="1"/>
</dbReference>
<reference evidence="10" key="1">
    <citation type="submission" date="2019-07" db="EMBL/GenBank/DDBJ databases">
        <authorList>
            <person name="Dittberner H."/>
        </authorList>
    </citation>
    <scope>NUCLEOTIDE SEQUENCE [LARGE SCALE GENOMIC DNA]</scope>
</reference>
<feature type="domain" description="Ubiquitin-like" evidence="8">
    <location>
        <begin position="41"/>
        <end position="109"/>
    </location>
</feature>
<feature type="domain" description="PI3K/PI4K catalytic" evidence="9">
    <location>
        <begin position="238"/>
        <end position="536"/>
    </location>
</feature>
<dbReference type="GO" id="GO:0004430">
    <property type="term" value="F:1-phosphatidylinositol 4-kinase activity"/>
    <property type="evidence" value="ECO:0007669"/>
    <property type="project" value="UniProtKB-EC"/>
</dbReference>
<dbReference type="PROSITE" id="PS50290">
    <property type="entry name" value="PI3_4_KINASE_3"/>
    <property type="match status" value="1"/>
</dbReference>
<keyword evidence="3" id="KW-0808">Transferase</keyword>